<dbReference type="PROSITE" id="PS50937">
    <property type="entry name" value="HTH_MERR_2"/>
    <property type="match status" value="1"/>
</dbReference>
<dbReference type="GO" id="GO:0003700">
    <property type="term" value="F:DNA-binding transcription factor activity"/>
    <property type="evidence" value="ECO:0007669"/>
    <property type="project" value="InterPro"/>
</dbReference>
<feature type="domain" description="HTH merR-type" evidence="3">
    <location>
        <begin position="27"/>
        <end position="97"/>
    </location>
</feature>
<organism evidence="4 5">
    <name type="scientific">Pseudofrankia asymbiotica</name>
    <dbReference type="NCBI Taxonomy" id="1834516"/>
    <lineage>
        <taxon>Bacteria</taxon>
        <taxon>Bacillati</taxon>
        <taxon>Actinomycetota</taxon>
        <taxon>Actinomycetes</taxon>
        <taxon>Frankiales</taxon>
        <taxon>Frankiaceae</taxon>
        <taxon>Pseudofrankia</taxon>
    </lineage>
</organism>
<dbReference type="InterPro" id="IPR009061">
    <property type="entry name" value="DNA-bd_dom_put_sf"/>
</dbReference>
<dbReference type="SMART" id="SM00422">
    <property type="entry name" value="HTH_MERR"/>
    <property type="match status" value="1"/>
</dbReference>
<dbReference type="STRING" id="1834516.BL253_17265"/>
<evidence type="ECO:0000256" key="1">
    <source>
        <dbReference type="ARBA" id="ARBA00023125"/>
    </source>
</evidence>
<dbReference type="SUPFAM" id="SSF46955">
    <property type="entry name" value="Putative DNA-binding domain"/>
    <property type="match status" value="1"/>
</dbReference>
<accession>A0A1V2I9Y9</accession>
<dbReference type="InterPro" id="IPR047057">
    <property type="entry name" value="MerR_fam"/>
</dbReference>
<sequence length="165" mass="18394">MTNSAAMTRGTGDVELAGSPGDGEPGLLGIGLAAREVGVSVRSLRYYEEMGLLTPSGRTAGGNRLYAPDDLARVRRIRELQQLLGFNLDEVREVLGHEDRLARVRHDWMAASGDEDRARLLDEAREAYLKLRDQVEAKIKRLDSFRDELDAKIARSDRFRESLPA</sequence>
<dbReference type="OrthoDB" id="9809391at2"/>
<protein>
    <submittedName>
        <fullName evidence="4">MerR family transcriptional regulator</fullName>
    </submittedName>
</protein>
<evidence type="ECO:0000256" key="2">
    <source>
        <dbReference type="SAM" id="MobiDB-lite"/>
    </source>
</evidence>
<dbReference type="RefSeq" id="WP_076818194.1">
    <property type="nucleotide sequence ID" value="NZ_MOMC01000034.1"/>
</dbReference>
<dbReference type="Pfam" id="PF13411">
    <property type="entry name" value="MerR_1"/>
    <property type="match status" value="1"/>
</dbReference>
<dbReference type="GO" id="GO:0003677">
    <property type="term" value="F:DNA binding"/>
    <property type="evidence" value="ECO:0007669"/>
    <property type="project" value="UniProtKB-KW"/>
</dbReference>
<dbReference type="PRINTS" id="PR00040">
    <property type="entry name" value="HTHMERR"/>
</dbReference>
<keyword evidence="5" id="KW-1185">Reference proteome</keyword>
<dbReference type="EMBL" id="MOMC01000034">
    <property type="protein sequence ID" value="ONH29161.1"/>
    <property type="molecule type" value="Genomic_DNA"/>
</dbReference>
<dbReference type="InterPro" id="IPR000551">
    <property type="entry name" value="MerR-type_HTH_dom"/>
</dbReference>
<dbReference type="Gene3D" id="1.10.1660.10">
    <property type="match status" value="1"/>
</dbReference>
<keyword evidence="1" id="KW-0238">DNA-binding</keyword>
<gene>
    <name evidence="4" type="ORF">BL253_17265</name>
</gene>
<dbReference type="PROSITE" id="PS00552">
    <property type="entry name" value="HTH_MERR_1"/>
    <property type="match status" value="1"/>
</dbReference>
<name>A0A1V2I9Y9_9ACTN</name>
<evidence type="ECO:0000313" key="4">
    <source>
        <dbReference type="EMBL" id="ONH29161.1"/>
    </source>
</evidence>
<feature type="region of interest" description="Disordered" evidence="2">
    <location>
        <begin position="1"/>
        <end position="20"/>
    </location>
</feature>
<evidence type="ECO:0000313" key="5">
    <source>
        <dbReference type="Proteomes" id="UP000188929"/>
    </source>
</evidence>
<dbReference type="AlphaFoldDB" id="A0A1V2I9Y9"/>
<dbReference type="PANTHER" id="PTHR30204:SF97">
    <property type="entry name" value="MERR FAMILY REGULATORY PROTEIN"/>
    <property type="match status" value="1"/>
</dbReference>
<comment type="caution">
    <text evidence="4">The sequence shown here is derived from an EMBL/GenBank/DDBJ whole genome shotgun (WGS) entry which is preliminary data.</text>
</comment>
<dbReference type="PANTHER" id="PTHR30204">
    <property type="entry name" value="REDOX-CYCLING DRUG-SENSING TRANSCRIPTIONAL ACTIVATOR SOXR"/>
    <property type="match status" value="1"/>
</dbReference>
<dbReference type="Proteomes" id="UP000188929">
    <property type="component" value="Unassembled WGS sequence"/>
</dbReference>
<proteinExistence type="predicted"/>
<reference evidence="5" key="1">
    <citation type="submission" date="2016-10" db="EMBL/GenBank/DDBJ databases">
        <title>Frankia sp. NRRL B-16386 Genome sequencing.</title>
        <authorList>
            <person name="Ghodhbane-Gtari F."/>
            <person name="Swanson E."/>
            <person name="Gueddou A."/>
            <person name="Hezbri K."/>
            <person name="Ktari K."/>
            <person name="Nouioui I."/>
            <person name="Morris K."/>
            <person name="Simpson S."/>
            <person name="Abebe-Akele F."/>
            <person name="Thomas K."/>
            <person name="Gtari M."/>
            <person name="Tisa L.S."/>
        </authorList>
    </citation>
    <scope>NUCLEOTIDE SEQUENCE [LARGE SCALE GENOMIC DNA]</scope>
    <source>
        <strain evidence="5">NRRL B-16386</strain>
    </source>
</reference>
<evidence type="ECO:0000259" key="3">
    <source>
        <dbReference type="PROSITE" id="PS50937"/>
    </source>
</evidence>